<reference evidence="2 3" key="1">
    <citation type="journal article" date="2021" name="Sci. Rep.">
        <title>Genome sequencing of the multicellular alga Astrephomene provides insights into convergent evolution of germ-soma differentiation.</title>
        <authorList>
            <person name="Yamashita S."/>
            <person name="Yamamoto K."/>
            <person name="Matsuzaki R."/>
            <person name="Suzuki S."/>
            <person name="Yamaguchi H."/>
            <person name="Hirooka S."/>
            <person name="Minakuchi Y."/>
            <person name="Miyagishima S."/>
            <person name="Kawachi M."/>
            <person name="Toyoda A."/>
            <person name="Nozaki H."/>
        </authorList>
    </citation>
    <scope>NUCLEOTIDE SEQUENCE [LARGE SCALE GENOMIC DNA]</scope>
    <source>
        <strain evidence="2 3">NIES-4017</strain>
    </source>
</reference>
<name>A0AAD3HIW4_9CHLO</name>
<accession>A0AAD3HIW4</accession>
<evidence type="ECO:0000313" key="3">
    <source>
        <dbReference type="Proteomes" id="UP001054857"/>
    </source>
</evidence>
<feature type="region of interest" description="Disordered" evidence="1">
    <location>
        <begin position="116"/>
        <end position="164"/>
    </location>
</feature>
<evidence type="ECO:0000256" key="1">
    <source>
        <dbReference type="SAM" id="MobiDB-lite"/>
    </source>
</evidence>
<gene>
    <name evidence="2" type="ORF">Agub_g2819</name>
</gene>
<dbReference type="AlphaFoldDB" id="A0AAD3HIW4"/>
<dbReference type="Proteomes" id="UP001054857">
    <property type="component" value="Unassembled WGS sequence"/>
</dbReference>
<dbReference type="EMBL" id="BMAR01000002">
    <property type="protein sequence ID" value="GFR42005.1"/>
    <property type="molecule type" value="Genomic_DNA"/>
</dbReference>
<feature type="non-terminal residue" evidence="2">
    <location>
        <position position="1"/>
    </location>
</feature>
<sequence>SSPPPPPSPSPPPPRAPSRSSSRPLRLFLYNAEAALTRQLLEQLGLGRRVEVVEELNRAQAIVAAKMNRKGKHVNLTQGERTAANTGLPFLVVGRHMTASNLAAALQPLLPPGLLPPGPQAGAADTGTTAAAGGGGAAEGGDDGVGGGSGGGGAAGAAAGGRGVPSAAELRAHRAEMMQGFAQFARASHQQKQELHS</sequence>
<feature type="compositionally biased region" description="Pro residues" evidence="1">
    <location>
        <begin position="1"/>
        <end position="16"/>
    </location>
</feature>
<feature type="compositionally biased region" description="Low complexity" evidence="1">
    <location>
        <begin position="120"/>
        <end position="131"/>
    </location>
</feature>
<keyword evidence="3" id="KW-1185">Reference proteome</keyword>
<organism evidence="2 3">
    <name type="scientific">Astrephomene gubernaculifera</name>
    <dbReference type="NCBI Taxonomy" id="47775"/>
    <lineage>
        <taxon>Eukaryota</taxon>
        <taxon>Viridiplantae</taxon>
        <taxon>Chlorophyta</taxon>
        <taxon>core chlorophytes</taxon>
        <taxon>Chlorophyceae</taxon>
        <taxon>CS clade</taxon>
        <taxon>Chlamydomonadales</taxon>
        <taxon>Astrephomenaceae</taxon>
        <taxon>Astrephomene</taxon>
    </lineage>
</organism>
<comment type="caution">
    <text evidence="2">The sequence shown here is derived from an EMBL/GenBank/DDBJ whole genome shotgun (WGS) entry which is preliminary data.</text>
</comment>
<evidence type="ECO:0000313" key="2">
    <source>
        <dbReference type="EMBL" id="GFR42005.1"/>
    </source>
</evidence>
<feature type="region of interest" description="Disordered" evidence="1">
    <location>
        <begin position="1"/>
        <end position="22"/>
    </location>
</feature>
<protein>
    <submittedName>
        <fullName evidence="2">Uncharacterized protein</fullName>
    </submittedName>
</protein>
<proteinExistence type="predicted"/>
<feature type="compositionally biased region" description="Gly residues" evidence="1">
    <location>
        <begin position="132"/>
        <end position="163"/>
    </location>
</feature>